<reference evidence="1 2" key="2">
    <citation type="journal article" date="2014" name="Emerg. Microbes Infect.">
        <title>Potential impact on kidney infection: a whole-genome analysis of Leptospira santarosai serovar Shermani.</title>
        <authorList>
            <person name="Chou L.F."/>
            <person name="Chen T.W."/>
            <person name="Ko Y.C."/>
            <person name="Pan M.J."/>
            <person name="Tian Y.C."/>
            <person name="Chiu C.H."/>
            <person name="Tang P."/>
            <person name="Hung C.C."/>
            <person name="Yang C.W."/>
        </authorList>
    </citation>
    <scope>NUCLEOTIDE SEQUENCE</scope>
    <source>
        <strain evidence="1 2">LT 821</strain>
    </source>
</reference>
<gene>
    <name evidence="1" type="ORF">LSS_12779</name>
</gene>
<proteinExistence type="predicted"/>
<name>K8XZV6_9LEPT</name>
<dbReference type="STRING" id="758847.LSS_12779"/>
<dbReference type="Proteomes" id="UP000035800">
    <property type="component" value="Chromosome I"/>
</dbReference>
<dbReference type="EMBL" id="CP006694">
    <property type="protein sequence ID" value="EKT86361.1"/>
    <property type="molecule type" value="Genomic_DNA"/>
</dbReference>
<reference evidence="1 2" key="1">
    <citation type="journal article" date="2012" name="Gene">
        <title>Sequence of Leptospira santarosai serovar Shermani genome and prediction of virulence-associated genes.</title>
        <authorList>
            <person name="Chou L.F."/>
            <person name="Chen Y.T."/>
            <person name="Lu C.W."/>
            <person name="Ko Y.C."/>
            <person name="Tang C.Y."/>
            <person name="Pan M.J."/>
            <person name="Tian Y.C."/>
            <person name="Chiu C.H."/>
            <person name="Hung C.C."/>
            <person name="Yang C.W."/>
        </authorList>
    </citation>
    <scope>NUCLEOTIDE SEQUENCE [LARGE SCALE GENOMIC DNA]</scope>
    <source>
        <strain evidence="1">LT 821</strain>
    </source>
</reference>
<evidence type="ECO:0000313" key="1">
    <source>
        <dbReference type="EMBL" id="EKT86361.1"/>
    </source>
</evidence>
<sequence>MVLLWKRGIRIASFSEEINVYFREFKAFLYSVSQNRDRFYEKLYRHIF</sequence>
<protein>
    <submittedName>
        <fullName evidence="1">Uncharacterized protein</fullName>
    </submittedName>
</protein>
<evidence type="ECO:0000313" key="2">
    <source>
        <dbReference type="Proteomes" id="UP000035800"/>
    </source>
</evidence>
<dbReference type="KEGG" id="lst:LSS_12779"/>
<accession>K8XZV6</accession>
<dbReference type="PATRIC" id="fig|758847.3.peg.2684"/>
<organism evidence="1 2">
    <name type="scientific">Leptospira santarosai serovar Shermani str. LT 821</name>
    <dbReference type="NCBI Taxonomy" id="758847"/>
    <lineage>
        <taxon>Bacteria</taxon>
        <taxon>Pseudomonadati</taxon>
        <taxon>Spirochaetota</taxon>
        <taxon>Spirochaetia</taxon>
        <taxon>Leptospirales</taxon>
        <taxon>Leptospiraceae</taxon>
        <taxon>Leptospira</taxon>
    </lineage>
</organism>
<dbReference type="AlphaFoldDB" id="K8XZV6"/>